<dbReference type="GO" id="GO:0046872">
    <property type="term" value="F:metal ion binding"/>
    <property type="evidence" value="ECO:0007669"/>
    <property type="project" value="UniProtKB-KW"/>
</dbReference>
<feature type="compositionally biased region" description="Low complexity" evidence="21">
    <location>
        <begin position="600"/>
        <end position="619"/>
    </location>
</feature>
<evidence type="ECO:0000256" key="20">
    <source>
        <dbReference type="PROSITE-ProRule" id="PRU10141"/>
    </source>
</evidence>
<comment type="similarity">
    <text evidence="2">Belongs to the protein kinase superfamily. CAMK Ser/Thr protein kinase family. CaMK subfamily.</text>
</comment>
<comment type="similarity">
    <text evidence="3">Belongs to the TPX2 family.</text>
</comment>
<dbReference type="Gene3D" id="3.30.200.20">
    <property type="entry name" value="Phosphorylase Kinase, domain 1"/>
    <property type="match status" value="1"/>
</dbReference>
<evidence type="ECO:0000256" key="8">
    <source>
        <dbReference type="ARBA" id="ARBA00022679"/>
    </source>
</evidence>
<keyword evidence="11" id="KW-0677">Repeat</keyword>
<evidence type="ECO:0000256" key="11">
    <source>
        <dbReference type="ARBA" id="ARBA00022737"/>
    </source>
</evidence>
<comment type="caution">
    <text evidence="24">The sequence shown here is derived from an EMBL/GenBank/DDBJ whole genome shotgun (WGS) entry which is preliminary data.</text>
</comment>
<name>A0AAN7KNJ9_9MYRT</name>
<evidence type="ECO:0000256" key="16">
    <source>
        <dbReference type="ARBA" id="ARBA00023212"/>
    </source>
</evidence>
<dbReference type="PANTHER" id="PTHR24349">
    <property type="entry name" value="SERINE/THREONINE-PROTEIN KINASE"/>
    <property type="match status" value="1"/>
</dbReference>
<organism evidence="24 25">
    <name type="scientific">Trapa incisa</name>
    <dbReference type="NCBI Taxonomy" id="236973"/>
    <lineage>
        <taxon>Eukaryota</taxon>
        <taxon>Viridiplantae</taxon>
        <taxon>Streptophyta</taxon>
        <taxon>Embryophyta</taxon>
        <taxon>Tracheophyta</taxon>
        <taxon>Spermatophyta</taxon>
        <taxon>Magnoliopsida</taxon>
        <taxon>eudicotyledons</taxon>
        <taxon>Gunneridae</taxon>
        <taxon>Pentapetalae</taxon>
        <taxon>rosids</taxon>
        <taxon>malvids</taxon>
        <taxon>Myrtales</taxon>
        <taxon>Lythraceae</taxon>
        <taxon>Trapa</taxon>
    </lineage>
</organism>
<dbReference type="EC" id="2.7.11.1" evidence="4"/>
<dbReference type="InterPro" id="IPR027329">
    <property type="entry name" value="TPX2_C"/>
</dbReference>
<comment type="catalytic activity">
    <reaction evidence="18">
        <text>L-threonyl-[protein] + ATP = O-phospho-L-threonyl-[protein] + ADP + H(+)</text>
        <dbReference type="Rhea" id="RHEA:46608"/>
        <dbReference type="Rhea" id="RHEA-COMP:11060"/>
        <dbReference type="Rhea" id="RHEA-COMP:11605"/>
        <dbReference type="ChEBI" id="CHEBI:15378"/>
        <dbReference type="ChEBI" id="CHEBI:30013"/>
        <dbReference type="ChEBI" id="CHEBI:30616"/>
        <dbReference type="ChEBI" id="CHEBI:61977"/>
        <dbReference type="ChEBI" id="CHEBI:456216"/>
        <dbReference type="EC" id="2.7.11.1"/>
    </reaction>
</comment>
<evidence type="ECO:0000256" key="9">
    <source>
        <dbReference type="ARBA" id="ARBA00022701"/>
    </source>
</evidence>
<evidence type="ECO:0000256" key="6">
    <source>
        <dbReference type="ARBA" id="ARBA00022527"/>
    </source>
</evidence>
<feature type="compositionally biased region" description="Polar residues" evidence="21">
    <location>
        <begin position="420"/>
        <end position="434"/>
    </location>
</feature>
<dbReference type="PROSITE" id="PS00107">
    <property type="entry name" value="PROTEIN_KINASE_ATP"/>
    <property type="match status" value="1"/>
</dbReference>
<feature type="region of interest" description="Disordered" evidence="21">
    <location>
        <begin position="638"/>
        <end position="806"/>
    </location>
</feature>
<dbReference type="InterPro" id="IPR011009">
    <property type="entry name" value="Kinase-like_dom_sf"/>
</dbReference>
<evidence type="ECO:0000256" key="4">
    <source>
        <dbReference type="ARBA" id="ARBA00012513"/>
    </source>
</evidence>
<evidence type="ECO:0000256" key="12">
    <source>
        <dbReference type="ARBA" id="ARBA00022741"/>
    </source>
</evidence>
<comment type="subcellular location">
    <subcellularLocation>
        <location evidence="1">Cytoplasm</location>
        <location evidence="1">Cytoskeleton</location>
    </subcellularLocation>
</comment>
<protein>
    <recommendedName>
        <fullName evidence="4">non-specific serine/threonine protein kinase</fullName>
        <ecNumber evidence="4">2.7.11.1</ecNumber>
    </recommendedName>
</protein>
<feature type="compositionally biased region" description="Basic and acidic residues" evidence="21">
    <location>
        <begin position="463"/>
        <end position="478"/>
    </location>
</feature>
<evidence type="ECO:0000256" key="10">
    <source>
        <dbReference type="ARBA" id="ARBA00022723"/>
    </source>
</evidence>
<feature type="signal peptide" evidence="22">
    <location>
        <begin position="1"/>
        <end position="31"/>
    </location>
</feature>
<dbReference type="GO" id="GO:0005874">
    <property type="term" value="C:microtubule"/>
    <property type="evidence" value="ECO:0007669"/>
    <property type="project" value="UniProtKB-KW"/>
</dbReference>
<dbReference type="InterPro" id="IPR008271">
    <property type="entry name" value="Ser/Thr_kinase_AS"/>
</dbReference>
<evidence type="ECO:0000256" key="18">
    <source>
        <dbReference type="ARBA" id="ARBA00047899"/>
    </source>
</evidence>
<keyword evidence="15 20" id="KW-0067">ATP-binding</keyword>
<evidence type="ECO:0000256" key="21">
    <source>
        <dbReference type="SAM" id="MobiDB-lite"/>
    </source>
</evidence>
<keyword evidence="13" id="KW-0418">Kinase</keyword>
<dbReference type="PROSITE" id="PS00108">
    <property type="entry name" value="PROTEIN_KINASE_ST"/>
    <property type="match status" value="1"/>
</dbReference>
<dbReference type="InterPro" id="IPR050205">
    <property type="entry name" value="CDPK_Ser/Thr_kinases"/>
</dbReference>
<keyword evidence="25" id="KW-1185">Reference proteome</keyword>
<evidence type="ECO:0000256" key="15">
    <source>
        <dbReference type="ARBA" id="ARBA00022840"/>
    </source>
</evidence>
<evidence type="ECO:0000256" key="13">
    <source>
        <dbReference type="ARBA" id="ARBA00022777"/>
    </source>
</evidence>
<feature type="region of interest" description="Disordered" evidence="21">
    <location>
        <begin position="393"/>
        <end position="625"/>
    </location>
</feature>
<evidence type="ECO:0000256" key="14">
    <source>
        <dbReference type="ARBA" id="ARBA00022837"/>
    </source>
</evidence>
<evidence type="ECO:0000256" key="2">
    <source>
        <dbReference type="ARBA" id="ARBA00005354"/>
    </source>
</evidence>
<feature type="compositionally biased region" description="Basic and acidic residues" evidence="21">
    <location>
        <begin position="638"/>
        <end position="662"/>
    </location>
</feature>
<evidence type="ECO:0000256" key="22">
    <source>
        <dbReference type="SAM" id="SignalP"/>
    </source>
</evidence>
<keyword evidence="12 20" id="KW-0547">Nucleotide-binding</keyword>
<feature type="compositionally biased region" description="Low complexity" evidence="21">
    <location>
        <begin position="532"/>
        <end position="553"/>
    </location>
</feature>
<dbReference type="InterPro" id="IPR000719">
    <property type="entry name" value="Prot_kinase_dom"/>
</dbReference>
<evidence type="ECO:0000256" key="5">
    <source>
        <dbReference type="ARBA" id="ARBA00022490"/>
    </source>
</evidence>
<dbReference type="InterPro" id="IPR017441">
    <property type="entry name" value="Protein_kinase_ATP_BS"/>
</dbReference>
<gene>
    <name evidence="24" type="ORF">SAY87_027922</name>
</gene>
<keyword evidence="6" id="KW-0723">Serine/threonine-protein kinase</keyword>
<keyword evidence="16" id="KW-0206">Cytoskeleton</keyword>
<proteinExistence type="inferred from homology"/>
<keyword evidence="5" id="KW-0963">Cytoplasm</keyword>
<keyword evidence="10" id="KW-0479">Metal-binding</keyword>
<dbReference type="GO" id="GO:0005524">
    <property type="term" value="F:ATP binding"/>
    <property type="evidence" value="ECO:0007669"/>
    <property type="project" value="UniProtKB-UniRule"/>
</dbReference>
<dbReference type="GO" id="GO:0004674">
    <property type="term" value="F:protein serine/threonine kinase activity"/>
    <property type="evidence" value="ECO:0007669"/>
    <property type="project" value="UniProtKB-KW"/>
</dbReference>
<keyword evidence="9" id="KW-0493">Microtubule</keyword>
<accession>A0AAN7KNJ9</accession>
<keyword evidence="14" id="KW-0106">Calcium</keyword>
<dbReference type="PROSITE" id="PS50011">
    <property type="entry name" value="PROTEIN_KINASE_DOM"/>
    <property type="match status" value="1"/>
</dbReference>
<reference evidence="24 25" key="1">
    <citation type="journal article" date="2023" name="Hortic Res">
        <title>Pangenome of water caltrop reveals structural variations and asymmetric subgenome divergence after allopolyploidization.</title>
        <authorList>
            <person name="Zhang X."/>
            <person name="Chen Y."/>
            <person name="Wang L."/>
            <person name="Yuan Y."/>
            <person name="Fang M."/>
            <person name="Shi L."/>
            <person name="Lu R."/>
            <person name="Comes H.P."/>
            <person name="Ma Y."/>
            <person name="Chen Y."/>
            <person name="Huang G."/>
            <person name="Zhou Y."/>
            <person name="Zheng Z."/>
            <person name="Qiu Y."/>
        </authorList>
    </citation>
    <scope>NUCLEOTIDE SEQUENCE [LARGE SCALE GENOMIC DNA]</scope>
    <source>
        <tissue evidence="24">Roots</tissue>
    </source>
</reference>
<dbReference type="FunFam" id="3.30.200.20:FF:000004">
    <property type="entry name" value="Calcium-dependent protein kinase 1"/>
    <property type="match status" value="1"/>
</dbReference>
<evidence type="ECO:0000256" key="19">
    <source>
        <dbReference type="ARBA" id="ARBA00048679"/>
    </source>
</evidence>
<keyword evidence="8" id="KW-0808">Transferase</keyword>
<evidence type="ECO:0000256" key="7">
    <source>
        <dbReference type="ARBA" id="ARBA00022553"/>
    </source>
</evidence>
<keyword evidence="22" id="KW-0732">Signal</keyword>
<keyword evidence="7" id="KW-0597">Phosphoprotein</keyword>
<evidence type="ECO:0000256" key="1">
    <source>
        <dbReference type="ARBA" id="ARBA00004245"/>
    </source>
</evidence>
<evidence type="ECO:0000313" key="24">
    <source>
        <dbReference type="EMBL" id="KAK4772903.1"/>
    </source>
</evidence>
<dbReference type="CDD" id="cd05117">
    <property type="entry name" value="STKc_CAMK"/>
    <property type="match status" value="1"/>
</dbReference>
<feature type="compositionally biased region" description="Polar residues" evidence="21">
    <location>
        <begin position="706"/>
        <end position="734"/>
    </location>
</feature>
<dbReference type="SUPFAM" id="SSF56112">
    <property type="entry name" value="Protein kinase-like (PK-like)"/>
    <property type="match status" value="1"/>
</dbReference>
<comment type="similarity">
    <text evidence="17">Belongs to the protein kinase superfamily. Ser/Thr protein kinase family. CDPK subfamily.</text>
</comment>
<dbReference type="Pfam" id="PF06886">
    <property type="entry name" value="TPX2"/>
    <property type="match status" value="1"/>
</dbReference>
<sequence>MGNNCVGGRYCWEGMTQWVLNLLLCTQLSEATTAAQRIGNSKIVPVGEEDCPPSPAVAAAEENPESNKPMSAGLMVDSVLGTRTGNLKDYYRLGRKLGDGHYGTTFLCVEKSTGKEYACKSISKTKLLTMETVEDVRREVQIMHHLSGNPSVVAIKGAYEDAAAVHLVMELCCGGELFDRIVNRVRYSERKAARLSRTIVGVVELCHSLGVMHRDLKPENFLFVDEKEDSALKAIDFGISVFFKPGDIFTDVMGSPFYIAPEVLRQCYGPEADIWSAGVIIYILLCGSLPFCDENDEQLCRKILHGEPDFTWDPWPDISESAKDLVRRMLVKDPKKRITAHEVLCHPWIRVEGVTPGKAPDPAVLTRSKQFLAMERQQHRPLTEECASGMEYQDEAPKEDGSSLIENDKPLHDPEHIQRKNSNSDKALIQSGTSEIADHSPVPESTHPPGKISKPKPGAVSEKVSKSELWRNKSDFKGKTPQARIRANSVKKSVDMIPMKTNSKHVRGGSTPSGSSGPLSRQTPDESNSRESNLNGNQSSLSQASAADSISSQPNPPGKQLSSTNAGTNVASGELAQLQEETLKSAKTVHGSNEAEDNRSTASSTTSRGRRSSSGFASRLGERAEKRKEFFTKLEEKIQAKEAEKTDLQAKSKENQEAEIKQLRKSLTFKATPMPSFYKEPPPKVELKKIPITRPVSPKLGKSKTRLSTSPQTKETASTKKPVNRSQPRLQSQKSSKREPSQSANASIGLGKKGLTESSEQAPAVVESKPHMVDQAVVGLPDHTEDSMCPPAASSENMPHEVAAGG</sequence>
<feature type="compositionally biased region" description="Low complexity" evidence="21">
    <location>
        <begin position="508"/>
        <end position="518"/>
    </location>
</feature>
<dbReference type="FunFam" id="1.10.510.10:FF:000178">
    <property type="entry name" value="Calcium-dependent protein kinase 5"/>
    <property type="match status" value="1"/>
</dbReference>
<dbReference type="Proteomes" id="UP001345219">
    <property type="component" value="Chromosome 22"/>
</dbReference>
<dbReference type="SMART" id="SM00220">
    <property type="entry name" value="S_TKc"/>
    <property type="match status" value="1"/>
</dbReference>
<dbReference type="EMBL" id="JAXIOK010000004">
    <property type="protein sequence ID" value="KAK4772903.1"/>
    <property type="molecule type" value="Genomic_DNA"/>
</dbReference>
<feature type="chain" id="PRO_5043053126" description="non-specific serine/threonine protein kinase" evidence="22">
    <location>
        <begin position="32"/>
        <end position="806"/>
    </location>
</feature>
<feature type="domain" description="Protein kinase" evidence="23">
    <location>
        <begin position="91"/>
        <end position="349"/>
    </location>
</feature>
<dbReference type="Gene3D" id="1.10.510.10">
    <property type="entry name" value="Transferase(Phosphotransferase) domain 1"/>
    <property type="match status" value="1"/>
</dbReference>
<evidence type="ECO:0000256" key="3">
    <source>
        <dbReference type="ARBA" id="ARBA00005885"/>
    </source>
</evidence>
<feature type="compositionally biased region" description="Basic and acidic residues" evidence="21">
    <location>
        <begin position="395"/>
        <end position="418"/>
    </location>
</feature>
<dbReference type="AlphaFoldDB" id="A0AAN7KNJ9"/>
<feature type="compositionally biased region" description="Polar residues" evidence="21">
    <location>
        <begin position="560"/>
        <end position="571"/>
    </location>
</feature>
<feature type="binding site" evidence="20">
    <location>
        <position position="120"/>
    </location>
    <ligand>
        <name>ATP</name>
        <dbReference type="ChEBI" id="CHEBI:30616"/>
    </ligand>
</feature>
<evidence type="ECO:0000259" key="23">
    <source>
        <dbReference type="PROSITE" id="PS50011"/>
    </source>
</evidence>
<evidence type="ECO:0000313" key="25">
    <source>
        <dbReference type="Proteomes" id="UP001345219"/>
    </source>
</evidence>
<comment type="catalytic activity">
    <reaction evidence="19">
        <text>L-seryl-[protein] + ATP = O-phospho-L-seryl-[protein] + ADP + H(+)</text>
        <dbReference type="Rhea" id="RHEA:17989"/>
        <dbReference type="Rhea" id="RHEA-COMP:9863"/>
        <dbReference type="Rhea" id="RHEA-COMP:11604"/>
        <dbReference type="ChEBI" id="CHEBI:15378"/>
        <dbReference type="ChEBI" id="CHEBI:29999"/>
        <dbReference type="ChEBI" id="CHEBI:30616"/>
        <dbReference type="ChEBI" id="CHEBI:83421"/>
        <dbReference type="ChEBI" id="CHEBI:456216"/>
        <dbReference type="EC" id="2.7.11.1"/>
    </reaction>
</comment>
<evidence type="ECO:0000256" key="17">
    <source>
        <dbReference type="ARBA" id="ARBA00024334"/>
    </source>
</evidence>
<feature type="region of interest" description="Disordered" evidence="21">
    <location>
        <begin position="51"/>
        <end position="72"/>
    </location>
</feature>
<dbReference type="Pfam" id="PF00069">
    <property type="entry name" value="Pkinase"/>
    <property type="match status" value="1"/>
</dbReference>